<evidence type="ECO:0000259" key="1">
    <source>
        <dbReference type="PROSITE" id="PS51459"/>
    </source>
</evidence>
<dbReference type="InterPro" id="IPR006440">
    <property type="entry name" value="Doc"/>
</dbReference>
<dbReference type="PROSITE" id="PS51459">
    <property type="entry name" value="FIDO"/>
    <property type="match status" value="1"/>
</dbReference>
<dbReference type="Proteomes" id="UP000614261">
    <property type="component" value="Unassembled WGS sequence"/>
</dbReference>
<dbReference type="SUPFAM" id="SSF140931">
    <property type="entry name" value="Fic-like"/>
    <property type="match status" value="1"/>
</dbReference>
<evidence type="ECO:0000313" key="3">
    <source>
        <dbReference type="Proteomes" id="UP000614261"/>
    </source>
</evidence>
<dbReference type="InterPro" id="IPR053737">
    <property type="entry name" value="Type_II_TA_Toxin"/>
</dbReference>
<feature type="domain" description="Fido" evidence="1">
    <location>
        <begin position="7"/>
        <end position="123"/>
    </location>
</feature>
<dbReference type="NCBIfam" id="TIGR01550">
    <property type="entry name" value="DOC_P1"/>
    <property type="match status" value="1"/>
</dbReference>
<dbReference type="Pfam" id="PF02661">
    <property type="entry name" value="Fic"/>
    <property type="match status" value="1"/>
</dbReference>
<name>A0ABQ1J8L8_9SPHN</name>
<dbReference type="PANTHER" id="PTHR39426">
    <property type="entry name" value="HOMOLOGY TO DEATH-ON-CURING PROTEIN OF PHAGE P1"/>
    <property type="match status" value="1"/>
</dbReference>
<dbReference type="PIRSF" id="PIRSF018297">
    <property type="entry name" value="Doc"/>
    <property type="match status" value="1"/>
</dbReference>
<comment type="caution">
    <text evidence="2">The sequence shown here is derived from an EMBL/GenBank/DDBJ whole genome shotgun (WGS) entry which is preliminary data.</text>
</comment>
<organism evidence="2 3">
    <name type="scientific">Blastomonas aquatica</name>
    <dbReference type="NCBI Taxonomy" id="1510276"/>
    <lineage>
        <taxon>Bacteria</taxon>
        <taxon>Pseudomonadati</taxon>
        <taxon>Pseudomonadota</taxon>
        <taxon>Alphaproteobacteria</taxon>
        <taxon>Sphingomonadales</taxon>
        <taxon>Sphingomonadaceae</taxon>
        <taxon>Blastomonas</taxon>
    </lineage>
</organism>
<dbReference type="InterPro" id="IPR003812">
    <property type="entry name" value="Fido"/>
</dbReference>
<proteinExistence type="predicted"/>
<gene>
    <name evidence="2" type="ORF">GCM10010833_14410</name>
</gene>
<dbReference type="InterPro" id="IPR036597">
    <property type="entry name" value="Fido-like_dom_sf"/>
</dbReference>
<sequence>MPDWIWLRQDVVLALHDEQIAEHGGLSGIRDLALVESALGRPMNLAAYGEPDAASLAAAYAFGLARNRPFADGNKRTAAVVSLTFLLLNNVEFRISEAELVVMTLALAAGDLSEGEVARWFRDHIVAKG</sequence>
<reference evidence="3" key="1">
    <citation type="journal article" date="2019" name="Int. J. Syst. Evol. Microbiol.">
        <title>The Global Catalogue of Microorganisms (GCM) 10K type strain sequencing project: providing services to taxonomists for standard genome sequencing and annotation.</title>
        <authorList>
            <consortium name="The Broad Institute Genomics Platform"/>
            <consortium name="The Broad Institute Genome Sequencing Center for Infectious Disease"/>
            <person name="Wu L."/>
            <person name="Ma J."/>
        </authorList>
    </citation>
    <scope>NUCLEOTIDE SEQUENCE [LARGE SCALE GENOMIC DNA]</scope>
    <source>
        <strain evidence="3">CGMCC 1.12851</strain>
    </source>
</reference>
<keyword evidence="3" id="KW-1185">Reference proteome</keyword>
<dbReference type="PANTHER" id="PTHR39426:SF1">
    <property type="entry name" value="HOMOLOGY TO DEATH-ON-CURING PROTEIN OF PHAGE P1"/>
    <property type="match status" value="1"/>
</dbReference>
<evidence type="ECO:0000313" key="2">
    <source>
        <dbReference type="EMBL" id="GGB60637.1"/>
    </source>
</evidence>
<dbReference type="EMBL" id="BMGD01000002">
    <property type="protein sequence ID" value="GGB60637.1"/>
    <property type="molecule type" value="Genomic_DNA"/>
</dbReference>
<protein>
    <submittedName>
        <fullName evidence="2">Death-on-curing protein</fullName>
    </submittedName>
</protein>
<dbReference type="Gene3D" id="1.20.120.1870">
    <property type="entry name" value="Fic/DOC protein, Fido domain"/>
    <property type="match status" value="1"/>
</dbReference>
<dbReference type="RefSeq" id="WP_188513691.1">
    <property type="nucleotide sequence ID" value="NZ_BMGD01000002.1"/>
</dbReference>
<accession>A0ABQ1J8L8</accession>